<dbReference type="AlphaFoldDB" id="A0A2I0AFW7"/>
<reference evidence="2 3" key="1">
    <citation type="journal article" date="2017" name="Nature">
        <title>The Apostasia genome and the evolution of orchids.</title>
        <authorList>
            <person name="Zhang G.Q."/>
            <person name="Liu K.W."/>
            <person name="Li Z."/>
            <person name="Lohaus R."/>
            <person name="Hsiao Y.Y."/>
            <person name="Niu S.C."/>
            <person name="Wang J.Y."/>
            <person name="Lin Y.C."/>
            <person name="Xu Q."/>
            <person name="Chen L.J."/>
            <person name="Yoshida K."/>
            <person name="Fujiwara S."/>
            <person name="Wang Z.W."/>
            <person name="Zhang Y.Q."/>
            <person name="Mitsuda N."/>
            <person name="Wang M."/>
            <person name="Liu G.H."/>
            <person name="Pecoraro L."/>
            <person name="Huang H.X."/>
            <person name="Xiao X.J."/>
            <person name="Lin M."/>
            <person name="Wu X.Y."/>
            <person name="Wu W.L."/>
            <person name="Chen Y.Y."/>
            <person name="Chang S.B."/>
            <person name="Sakamoto S."/>
            <person name="Ohme-Takagi M."/>
            <person name="Yagi M."/>
            <person name="Zeng S.J."/>
            <person name="Shen C.Y."/>
            <person name="Yeh C.M."/>
            <person name="Luo Y.B."/>
            <person name="Tsai W.C."/>
            <person name="Van de Peer Y."/>
            <person name="Liu Z.J."/>
        </authorList>
    </citation>
    <scope>NUCLEOTIDE SEQUENCE [LARGE SCALE GENOMIC DNA]</scope>
    <source>
        <strain evidence="3">cv. Shenzhen</strain>
        <tissue evidence="2">Stem</tissue>
    </source>
</reference>
<evidence type="ECO:0000313" key="2">
    <source>
        <dbReference type="EMBL" id="PKA54443.1"/>
    </source>
</evidence>
<evidence type="ECO:0000256" key="1">
    <source>
        <dbReference type="SAM" id="MobiDB-lite"/>
    </source>
</evidence>
<sequence length="94" mass="10381">MVSEKGALPSRKRGQAHSKGSKNLGKEDPSLRRKEGKQVEGKRVVVEDMVEADFGGPPGGERGVWVAEKSQTTKWKALRWEAREQGPPQSEKVV</sequence>
<organism evidence="2 3">
    <name type="scientific">Apostasia shenzhenica</name>
    <dbReference type="NCBI Taxonomy" id="1088818"/>
    <lineage>
        <taxon>Eukaryota</taxon>
        <taxon>Viridiplantae</taxon>
        <taxon>Streptophyta</taxon>
        <taxon>Embryophyta</taxon>
        <taxon>Tracheophyta</taxon>
        <taxon>Spermatophyta</taxon>
        <taxon>Magnoliopsida</taxon>
        <taxon>Liliopsida</taxon>
        <taxon>Asparagales</taxon>
        <taxon>Orchidaceae</taxon>
        <taxon>Apostasioideae</taxon>
        <taxon>Apostasia</taxon>
    </lineage>
</organism>
<feature type="region of interest" description="Disordered" evidence="1">
    <location>
        <begin position="1"/>
        <end position="44"/>
    </location>
</feature>
<accession>A0A2I0AFW7</accession>
<name>A0A2I0AFW7_9ASPA</name>
<protein>
    <submittedName>
        <fullName evidence="2">Uncharacterized protein</fullName>
    </submittedName>
</protein>
<feature type="compositionally biased region" description="Basic and acidic residues" evidence="1">
    <location>
        <begin position="24"/>
        <end position="44"/>
    </location>
</feature>
<dbReference type="EMBL" id="KZ451982">
    <property type="protein sequence ID" value="PKA54443.1"/>
    <property type="molecule type" value="Genomic_DNA"/>
</dbReference>
<proteinExistence type="predicted"/>
<dbReference type="Proteomes" id="UP000236161">
    <property type="component" value="Unassembled WGS sequence"/>
</dbReference>
<keyword evidence="3" id="KW-1185">Reference proteome</keyword>
<evidence type="ECO:0000313" key="3">
    <source>
        <dbReference type="Proteomes" id="UP000236161"/>
    </source>
</evidence>
<feature type="compositionally biased region" description="Basic residues" evidence="1">
    <location>
        <begin position="10"/>
        <end position="20"/>
    </location>
</feature>
<gene>
    <name evidence="2" type="ORF">AXF42_Ash000276</name>
</gene>